<dbReference type="Gene3D" id="3.40.630.10">
    <property type="entry name" value="Zn peptidases"/>
    <property type="match status" value="1"/>
</dbReference>
<gene>
    <name evidence="4" type="ORF">SAMN05192540_3889</name>
</gene>
<dbReference type="InterPro" id="IPR017439">
    <property type="entry name" value="Amidohydrolase"/>
</dbReference>
<dbReference type="AlphaFoldDB" id="A0A1H4URV1"/>
<dbReference type="PANTHER" id="PTHR11014">
    <property type="entry name" value="PEPTIDASE M20 FAMILY MEMBER"/>
    <property type="match status" value="1"/>
</dbReference>
<keyword evidence="2" id="KW-0479">Metal-binding</keyword>
<dbReference type="Gene3D" id="3.30.70.360">
    <property type="match status" value="1"/>
</dbReference>
<feature type="binding site" evidence="2">
    <location>
        <position position="421"/>
    </location>
    <ligand>
        <name>Mn(2+)</name>
        <dbReference type="ChEBI" id="CHEBI:29035"/>
        <label>2</label>
    </ligand>
</feature>
<dbReference type="GO" id="GO:0016787">
    <property type="term" value="F:hydrolase activity"/>
    <property type="evidence" value="ECO:0007669"/>
    <property type="project" value="UniProtKB-KW"/>
</dbReference>
<dbReference type="PIRSF" id="PIRSF005962">
    <property type="entry name" value="Pept_M20D_amidohydro"/>
    <property type="match status" value="1"/>
</dbReference>
<sequence length="450" mass="50047">MNNSCEHLKIMNGQIKGYRLFQIFILLCVIQFCGLNSLAQNGKIEIEVPSKPTAVESRTEEIFERLVALRRDLHRHPELGGKEKRTAAKIGEYLTSLGLEVKTGIGGQGVVGILRGAKNGRKIAWRADMDALASDSPDVVAFQSTNPGVRHICGHDVHVAIALGIADVLVSLKNQINGTIYFVFQPSEENVRGAKAMIDDGLFEMIDPEEFYALHVTPYPEGIVVSKAGYMFADYDEIELTFESGKDSLKIVEFAKQVIEGLETIEKPEIFDDAMNFGDPEVGLVSPNTIYRDYVSVHSGYYIRERGGKTLISANIGTTDKNLLNEAKNKLEEKLNSSEFNKNFEGIEYFDVTYHPNNDPKLVKTASRSIQEHFGSDTYYEQYGIASGGGDDFALFQEKVSGVYFFLGASDFDKEVIAETHSANFAVDENCIRTGVNIFSILLLDRLKFN</sequence>
<keyword evidence="3" id="KW-0472">Membrane</keyword>
<feature type="transmembrane region" description="Helical" evidence="3">
    <location>
        <begin position="20"/>
        <end position="39"/>
    </location>
</feature>
<evidence type="ECO:0000313" key="4">
    <source>
        <dbReference type="EMBL" id="SEC71612.1"/>
    </source>
</evidence>
<protein>
    <submittedName>
        <fullName evidence="4">Amidohydrolase</fullName>
    </submittedName>
</protein>
<name>A0A1H4URV1_9FLAO</name>
<dbReference type="Proteomes" id="UP000183038">
    <property type="component" value="Unassembled WGS sequence"/>
</dbReference>
<feature type="binding site" evidence="2">
    <location>
        <position position="153"/>
    </location>
    <ligand>
        <name>Mn(2+)</name>
        <dbReference type="ChEBI" id="CHEBI:29035"/>
        <label>2</label>
    </ligand>
</feature>
<reference evidence="4 5" key="1">
    <citation type="submission" date="2016-10" db="EMBL/GenBank/DDBJ databases">
        <authorList>
            <person name="de Groot N.N."/>
        </authorList>
    </citation>
    <scope>NUCLEOTIDE SEQUENCE [LARGE SCALE GENOMIC DNA]</scope>
    <source>
        <strain evidence="4 5">MAR_2009_71</strain>
    </source>
</reference>
<organism evidence="4 5">
    <name type="scientific">Maribacter dokdonensis</name>
    <dbReference type="NCBI Taxonomy" id="320912"/>
    <lineage>
        <taxon>Bacteria</taxon>
        <taxon>Pseudomonadati</taxon>
        <taxon>Bacteroidota</taxon>
        <taxon>Flavobacteriia</taxon>
        <taxon>Flavobacteriales</taxon>
        <taxon>Flavobacteriaceae</taxon>
        <taxon>Maribacter</taxon>
    </lineage>
</organism>
<keyword evidence="3" id="KW-1133">Transmembrane helix</keyword>
<evidence type="ECO:0000256" key="1">
    <source>
        <dbReference type="ARBA" id="ARBA00022801"/>
    </source>
</evidence>
<keyword evidence="1 4" id="KW-0378">Hydrolase</keyword>
<evidence type="ECO:0000256" key="3">
    <source>
        <dbReference type="SAM" id="Phobius"/>
    </source>
</evidence>
<keyword evidence="2" id="KW-0464">Manganese</keyword>
<dbReference type="EMBL" id="FNTB01000001">
    <property type="protein sequence ID" value="SEC71612.1"/>
    <property type="molecule type" value="Genomic_DNA"/>
</dbReference>
<dbReference type="PANTHER" id="PTHR11014:SF63">
    <property type="entry name" value="METALLOPEPTIDASE, PUTATIVE (AFU_ORTHOLOGUE AFUA_6G09600)-RELATED"/>
    <property type="match status" value="1"/>
</dbReference>
<feature type="binding site" evidence="2">
    <location>
        <position position="155"/>
    </location>
    <ligand>
        <name>Mn(2+)</name>
        <dbReference type="ChEBI" id="CHEBI:29035"/>
        <label>2</label>
    </ligand>
</feature>
<dbReference type="OrthoDB" id="9776731at2"/>
<dbReference type="Pfam" id="PF01546">
    <property type="entry name" value="Peptidase_M20"/>
    <property type="match status" value="1"/>
</dbReference>
<comment type="cofactor">
    <cofactor evidence="2">
        <name>Mn(2+)</name>
        <dbReference type="ChEBI" id="CHEBI:29035"/>
    </cofactor>
    <text evidence="2">The Mn(2+) ion enhances activity.</text>
</comment>
<evidence type="ECO:0000256" key="2">
    <source>
        <dbReference type="PIRSR" id="PIRSR005962-1"/>
    </source>
</evidence>
<accession>A0A1H4URV1</accession>
<proteinExistence type="predicted"/>
<keyword evidence="3" id="KW-0812">Transmembrane</keyword>
<dbReference type="SUPFAM" id="SSF53187">
    <property type="entry name" value="Zn-dependent exopeptidases"/>
    <property type="match status" value="1"/>
</dbReference>
<feature type="binding site" evidence="2">
    <location>
        <position position="189"/>
    </location>
    <ligand>
        <name>Mn(2+)</name>
        <dbReference type="ChEBI" id="CHEBI:29035"/>
        <label>2</label>
    </ligand>
</feature>
<dbReference type="NCBIfam" id="TIGR01891">
    <property type="entry name" value="amidohydrolases"/>
    <property type="match status" value="1"/>
</dbReference>
<evidence type="ECO:0000313" key="5">
    <source>
        <dbReference type="Proteomes" id="UP000183038"/>
    </source>
</evidence>
<dbReference type="InterPro" id="IPR002933">
    <property type="entry name" value="Peptidase_M20"/>
</dbReference>
<feature type="binding site" evidence="2">
    <location>
        <position position="215"/>
    </location>
    <ligand>
        <name>Mn(2+)</name>
        <dbReference type="ChEBI" id="CHEBI:29035"/>
        <label>2</label>
    </ligand>
</feature>
<dbReference type="GO" id="GO:0046872">
    <property type="term" value="F:metal ion binding"/>
    <property type="evidence" value="ECO:0007669"/>
    <property type="project" value="UniProtKB-KW"/>
</dbReference>